<dbReference type="PROSITE" id="PS50110">
    <property type="entry name" value="RESPONSE_REGULATORY"/>
    <property type="match status" value="1"/>
</dbReference>
<dbReference type="PANTHER" id="PTHR44520">
    <property type="entry name" value="RESPONSE REGULATOR RCP1-RELATED"/>
    <property type="match status" value="1"/>
</dbReference>
<keyword evidence="1" id="KW-0597">Phosphoprotein</keyword>
<feature type="domain" description="Response regulatory" evidence="2">
    <location>
        <begin position="6"/>
        <end position="128"/>
    </location>
</feature>
<comment type="caution">
    <text evidence="3">The sequence shown here is derived from an EMBL/GenBank/DDBJ whole genome shotgun (WGS) entry which is preliminary data.</text>
</comment>
<evidence type="ECO:0000313" key="3">
    <source>
        <dbReference type="EMBL" id="REG81374.1"/>
    </source>
</evidence>
<dbReference type="SUPFAM" id="SSF52172">
    <property type="entry name" value="CheY-like"/>
    <property type="match status" value="1"/>
</dbReference>
<dbReference type="InterPro" id="IPR011006">
    <property type="entry name" value="CheY-like_superfamily"/>
</dbReference>
<proteinExistence type="predicted"/>
<accession>A0A3E0DHC3</accession>
<dbReference type="Proteomes" id="UP000256405">
    <property type="component" value="Unassembled WGS sequence"/>
</dbReference>
<dbReference type="Gene3D" id="3.40.50.2300">
    <property type="match status" value="1"/>
</dbReference>
<reference evidence="3 4" key="1">
    <citation type="submission" date="2018-08" db="EMBL/GenBank/DDBJ databases">
        <title>Genomic Encyclopedia of Archaeal and Bacterial Type Strains, Phase II (KMG-II): from individual species to whole genera.</title>
        <authorList>
            <person name="Goeker M."/>
        </authorList>
    </citation>
    <scope>NUCLEOTIDE SEQUENCE [LARGE SCALE GENOMIC DNA]</scope>
    <source>
        <strain evidence="3 4">DSM 15986</strain>
    </source>
</reference>
<dbReference type="AlphaFoldDB" id="A0A3E0DHC3"/>
<protein>
    <submittedName>
        <fullName evidence="3">Response regulator receiver domain-containing protein</fullName>
    </submittedName>
</protein>
<dbReference type="EMBL" id="QUNF01000027">
    <property type="protein sequence ID" value="REG81374.1"/>
    <property type="molecule type" value="Genomic_DNA"/>
</dbReference>
<dbReference type="InterPro" id="IPR001789">
    <property type="entry name" value="Sig_transdc_resp-reg_receiver"/>
</dbReference>
<dbReference type="PANTHER" id="PTHR44520:SF2">
    <property type="entry name" value="RESPONSE REGULATOR RCP1"/>
    <property type="match status" value="1"/>
</dbReference>
<gene>
    <name evidence="3" type="ORF">C8N25_12722</name>
</gene>
<dbReference type="Pfam" id="PF00072">
    <property type="entry name" value="Response_reg"/>
    <property type="match status" value="1"/>
</dbReference>
<keyword evidence="4" id="KW-1185">Reference proteome</keyword>
<dbReference type="RefSeq" id="WP_086542931.1">
    <property type="nucleotide sequence ID" value="NZ_MSSW01000057.1"/>
</dbReference>
<evidence type="ECO:0000313" key="4">
    <source>
        <dbReference type="Proteomes" id="UP000256405"/>
    </source>
</evidence>
<dbReference type="InterPro" id="IPR052893">
    <property type="entry name" value="TCS_response_regulator"/>
</dbReference>
<dbReference type="GO" id="GO:0000160">
    <property type="term" value="P:phosphorelay signal transduction system"/>
    <property type="evidence" value="ECO:0007669"/>
    <property type="project" value="InterPro"/>
</dbReference>
<sequence length="130" mass="15096">MIYFDTIFLVDDDPINNLINKRLLGKVQITNNIVEFLEAEEVLDKLNDIDPNQSILIFLDINMPVLNGWEFLGKYQEMYADRSDKIVILSSSIDYQDRFKAQGFKIVSGFLEKPLTLEKIKSLIETFDQT</sequence>
<evidence type="ECO:0000259" key="2">
    <source>
        <dbReference type="PROSITE" id="PS50110"/>
    </source>
</evidence>
<evidence type="ECO:0000256" key="1">
    <source>
        <dbReference type="PROSITE-ProRule" id="PRU00169"/>
    </source>
</evidence>
<name>A0A3E0DHC3_9BACT</name>
<organism evidence="3 4">
    <name type="scientific">Algoriphagus antarcticus</name>
    <dbReference type="NCBI Taxonomy" id="238540"/>
    <lineage>
        <taxon>Bacteria</taxon>
        <taxon>Pseudomonadati</taxon>
        <taxon>Bacteroidota</taxon>
        <taxon>Cytophagia</taxon>
        <taxon>Cytophagales</taxon>
        <taxon>Cyclobacteriaceae</taxon>
        <taxon>Algoriphagus</taxon>
    </lineage>
</organism>
<dbReference type="OrthoDB" id="1524091at2"/>
<feature type="modified residue" description="4-aspartylphosphate" evidence="1">
    <location>
        <position position="60"/>
    </location>
</feature>
<dbReference type="SMART" id="SM00448">
    <property type="entry name" value="REC"/>
    <property type="match status" value="1"/>
</dbReference>